<dbReference type="Proteomes" id="UP001604277">
    <property type="component" value="Unassembled WGS sequence"/>
</dbReference>
<proteinExistence type="predicted"/>
<evidence type="ECO:0000313" key="1">
    <source>
        <dbReference type="EMBL" id="KAL2464408.1"/>
    </source>
</evidence>
<name>A0ABD1PM06_9LAMI</name>
<dbReference type="AlphaFoldDB" id="A0ABD1PM06"/>
<reference evidence="2" key="1">
    <citation type="submission" date="2024-07" db="EMBL/GenBank/DDBJ databases">
        <title>Two chromosome-level genome assemblies of Korean endemic species Abeliophyllum distichum and Forsythia ovata (Oleaceae).</title>
        <authorList>
            <person name="Jang H."/>
        </authorList>
    </citation>
    <scope>NUCLEOTIDE SEQUENCE [LARGE SCALE GENOMIC DNA]</scope>
</reference>
<dbReference type="EMBL" id="JBFOLJ010000018">
    <property type="protein sequence ID" value="KAL2464408.1"/>
    <property type="molecule type" value="Genomic_DNA"/>
</dbReference>
<sequence>MEIADSRLRHQMWRLCASWQSAMTSSFASFTQNLRNNSQNHNYQNAQHRFQQPASDFVAVSSVACGTCGSSSKYHTFSPISPLNLRKNTSFLQRIINQRRL</sequence>
<accession>A0ABD1PM06</accession>
<gene>
    <name evidence="1" type="ORF">Fot_52364</name>
</gene>
<protein>
    <submittedName>
        <fullName evidence="1">Uncharacterized protein</fullName>
    </submittedName>
</protein>
<evidence type="ECO:0000313" key="2">
    <source>
        <dbReference type="Proteomes" id="UP001604277"/>
    </source>
</evidence>
<comment type="caution">
    <text evidence="1">The sequence shown here is derived from an EMBL/GenBank/DDBJ whole genome shotgun (WGS) entry which is preliminary data.</text>
</comment>
<keyword evidence="2" id="KW-1185">Reference proteome</keyword>
<organism evidence="1 2">
    <name type="scientific">Forsythia ovata</name>
    <dbReference type="NCBI Taxonomy" id="205694"/>
    <lineage>
        <taxon>Eukaryota</taxon>
        <taxon>Viridiplantae</taxon>
        <taxon>Streptophyta</taxon>
        <taxon>Embryophyta</taxon>
        <taxon>Tracheophyta</taxon>
        <taxon>Spermatophyta</taxon>
        <taxon>Magnoliopsida</taxon>
        <taxon>eudicotyledons</taxon>
        <taxon>Gunneridae</taxon>
        <taxon>Pentapetalae</taxon>
        <taxon>asterids</taxon>
        <taxon>lamiids</taxon>
        <taxon>Lamiales</taxon>
        <taxon>Oleaceae</taxon>
        <taxon>Forsythieae</taxon>
        <taxon>Forsythia</taxon>
    </lineage>
</organism>